<keyword evidence="1" id="KW-0812">Transmembrane</keyword>
<dbReference type="STRING" id="1477437.SAMN05444682_11726"/>
<sequence>MIRIHGGAQRKIWAVNFILLFLMALTCLMAILLIYSILQENIDLINKRYHTYFGMRILDTKTCASLFITLIGLLLVRHHFLIGFMPILVYETRRTKKPTFDAIFENCEVWQVKVKNVGLGAAKILKYEFRLNQSEIEDTSHDKNFDETIVALNDINIVYDKDFCLEEITSGYTLPSKDEMIIFEINTAILSKLRQLDLQITFSGLLGNRFVKDVFLIPRIELGAEEKVANN</sequence>
<evidence type="ECO:0000313" key="2">
    <source>
        <dbReference type="EMBL" id="SFJ95115.1"/>
    </source>
</evidence>
<evidence type="ECO:0000256" key="1">
    <source>
        <dbReference type="SAM" id="Phobius"/>
    </source>
</evidence>
<name>A0A1I3VIP0_9SPHI</name>
<reference evidence="2 3" key="1">
    <citation type="submission" date="2016-10" db="EMBL/GenBank/DDBJ databases">
        <authorList>
            <person name="de Groot N.N."/>
        </authorList>
    </citation>
    <scope>NUCLEOTIDE SEQUENCE [LARGE SCALE GENOMIC DNA]</scope>
    <source>
        <strain evidence="2 3">RK1</strain>
    </source>
</reference>
<protein>
    <submittedName>
        <fullName evidence="2">Uncharacterized protein</fullName>
    </submittedName>
</protein>
<dbReference type="EMBL" id="FOQO01000017">
    <property type="protein sequence ID" value="SFJ95115.1"/>
    <property type="molecule type" value="Genomic_DNA"/>
</dbReference>
<gene>
    <name evidence="2" type="ORF">SAMN05444682_11726</name>
</gene>
<keyword evidence="1" id="KW-1133">Transmembrane helix</keyword>
<accession>A0A1I3VIP0</accession>
<dbReference type="RefSeq" id="WP_143073025.1">
    <property type="nucleotide sequence ID" value="NZ_FOQO01000017.1"/>
</dbReference>
<keyword evidence="1" id="KW-0472">Membrane</keyword>
<proteinExistence type="predicted"/>
<feature type="transmembrane region" description="Helical" evidence="1">
    <location>
        <begin position="64"/>
        <end position="90"/>
    </location>
</feature>
<dbReference type="Proteomes" id="UP000198670">
    <property type="component" value="Unassembled WGS sequence"/>
</dbReference>
<dbReference type="AlphaFoldDB" id="A0A1I3VIP0"/>
<evidence type="ECO:0000313" key="3">
    <source>
        <dbReference type="Proteomes" id="UP000198670"/>
    </source>
</evidence>
<organism evidence="2 3">
    <name type="scientific">Parapedobacter indicus</name>
    <dbReference type="NCBI Taxonomy" id="1477437"/>
    <lineage>
        <taxon>Bacteria</taxon>
        <taxon>Pseudomonadati</taxon>
        <taxon>Bacteroidota</taxon>
        <taxon>Sphingobacteriia</taxon>
        <taxon>Sphingobacteriales</taxon>
        <taxon>Sphingobacteriaceae</taxon>
        <taxon>Parapedobacter</taxon>
    </lineage>
</organism>
<feature type="transmembrane region" description="Helical" evidence="1">
    <location>
        <begin position="12"/>
        <end position="38"/>
    </location>
</feature>
<keyword evidence="3" id="KW-1185">Reference proteome</keyword>